<protein>
    <recommendedName>
        <fullName evidence="3">Protein FixA</fullName>
    </recommendedName>
</protein>
<sequence>MDIIVCIKQVPDISEIAKVKTDPKTGTIIREGVPSVVNPFDEFAVEEAVRVKERSEGEVNVTVITMGPPQAEEALRKCLSMGADNAILLSDRAFAGGDTLATGYVLAMAIKKIGAYDMIFCGQQATDGDTAQVGPSIAENIHIPQITYINKLEVQKKKIVAHREIEGGVEVIECRMPVLMTAVKGLNEPRIPKYKAITKALSKEIVVWGAADLDLDMDRVGLSGSPTNVVKVFSPEARQGGQKIQGLTYDEAALKILEILKEEKAL</sequence>
<dbReference type="Gene3D" id="3.40.50.620">
    <property type="entry name" value="HUPs"/>
    <property type="match status" value="1"/>
</dbReference>
<reference evidence="5" key="1">
    <citation type="submission" date="2018-01" db="EMBL/GenBank/DDBJ databases">
        <authorList>
            <person name="Regsiter A."/>
            <person name="William W."/>
        </authorList>
    </citation>
    <scope>NUCLEOTIDE SEQUENCE</scope>
    <source>
        <strain evidence="5">TRIP AH-1</strain>
    </source>
</reference>
<keyword evidence="2" id="KW-0813">Transport</keyword>
<dbReference type="InterPro" id="IPR012255">
    <property type="entry name" value="ETF_b"/>
</dbReference>
<gene>
    <name evidence="5" type="primary">etfB</name>
    <name evidence="5" type="ORF">PITCH_A420088</name>
</gene>
<dbReference type="InterPro" id="IPR033948">
    <property type="entry name" value="ETF_beta_N"/>
</dbReference>
<dbReference type="PIRSF" id="PIRSF000090">
    <property type="entry name" value="Beta-ETF"/>
    <property type="match status" value="1"/>
</dbReference>
<accession>A0A445N082</accession>
<proteinExistence type="inferred from homology"/>
<dbReference type="SUPFAM" id="SSF52402">
    <property type="entry name" value="Adenine nucleotide alpha hydrolases-like"/>
    <property type="match status" value="1"/>
</dbReference>
<dbReference type="EMBL" id="OJIN01000184">
    <property type="protein sequence ID" value="SPD75127.1"/>
    <property type="molecule type" value="Genomic_DNA"/>
</dbReference>
<name>A0A445N082_9BACT</name>
<keyword evidence="2" id="KW-0249">Electron transport</keyword>
<dbReference type="PANTHER" id="PTHR21294:SF17">
    <property type="entry name" value="PROTEIN FIXA"/>
    <property type="match status" value="1"/>
</dbReference>
<evidence type="ECO:0000256" key="3">
    <source>
        <dbReference type="ARBA" id="ARBA00040635"/>
    </source>
</evidence>
<dbReference type="InterPro" id="IPR014730">
    <property type="entry name" value="ETF_a/b_N"/>
</dbReference>
<evidence type="ECO:0000256" key="2">
    <source>
        <dbReference type="ARBA" id="ARBA00022982"/>
    </source>
</evidence>
<dbReference type="Pfam" id="PF01012">
    <property type="entry name" value="ETF"/>
    <property type="match status" value="1"/>
</dbReference>
<organism evidence="5">
    <name type="scientific">uncultured Desulfobacterium sp</name>
    <dbReference type="NCBI Taxonomy" id="201089"/>
    <lineage>
        <taxon>Bacteria</taxon>
        <taxon>Pseudomonadati</taxon>
        <taxon>Thermodesulfobacteriota</taxon>
        <taxon>Desulfobacteria</taxon>
        <taxon>Desulfobacterales</taxon>
        <taxon>Desulfobacteriaceae</taxon>
        <taxon>Desulfobacterium</taxon>
        <taxon>environmental samples</taxon>
    </lineage>
</organism>
<dbReference type="CDD" id="cd01714">
    <property type="entry name" value="ETF_beta"/>
    <property type="match status" value="1"/>
</dbReference>
<evidence type="ECO:0000259" key="4">
    <source>
        <dbReference type="SMART" id="SM00893"/>
    </source>
</evidence>
<dbReference type="PROSITE" id="PS01065">
    <property type="entry name" value="ETF_BETA"/>
    <property type="match status" value="1"/>
</dbReference>
<evidence type="ECO:0000313" key="5">
    <source>
        <dbReference type="EMBL" id="SPD75127.1"/>
    </source>
</evidence>
<dbReference type="PANTHER" id="PTHR21294">
    <property type="entry name" value="ELECTRON TRANSFER FLAVOPROTEIN BETA-SUBUNIT"/>
    <property type="match status" value="1"/>
</dbReference>
<comment type="similarity">
    <text evidence="1">Belongs to the ETF beta-subunit/FixA family.</text>
</comment>
<dbReference type="InterPro" id="IPR000049">
    <property type="entry name" value="ET-Flavoprotein_bsu_CS"/>
</dbReference>
<dbReference type="InterPro" id="IPR014729">
    <property type="entry name" value="Rossmann-like_a/b/a_fold"/>
</dbReference>
<feature type="domain" description="Electron transfer flavoprotein alpha/beta-subunit N-terminal" evidence="4">
    <location>
        <begin position="25"/>
        <end position="217"/>
    </location>
</feature>
<dbReference type="AlphaFoldDB" id="A0A445N082"/>
<evidence type="ECO:0000256" key="1">
    <source>
        <dbReference type="ARBA" id="ARBA00007557"/>
    </source>
</evidence>
<dbReference type="GO" id="GO:0009055">
    <property type="term" value="F:electron transfer activity"/>
    <property type="evidence" value="ECO:0007669"/>
    <property type="project" value="InterPro"/>
</dbReference>
<dbReference type="SMART" id="SM00893">
    <property type="entry name" value="ETF"/>
    <property type="match status" value="1"/>
</dbReference>